<accession>A0A2V4BWC7</accession>
<dbReference type="AlphaFoldDB" id="A0A2V4BWC7"/>
<protein>
    <submittedName>
        <fullName evidence="1">Uncharacterized protein</fullName>
    </submittedName>
</protein>
<dbReference type="RefSeq" id="WP_110348732.1">
    <property type="nucleotide sequence ID" value="NZ_QJHL01000007.1"/>
</dbReference>
<reference evidence="1 2" key="1">
    <citation type="submission" date="2018-05" db="EMBL/GenBank/DDBJ databases">
        <title>Flavobacterium sp. strain IMCC34758, incomplete genome.</title>
        <authorList>
            <person name="Joung Y."/>
        </authorList>
    </citation>
    <scope>NUCLEOTIDE SEQUENCE [LARGE SCALE GENOMIC DNA]</scope>
    <source>
        <strain evidence="1 2">IMCC34758</strain>
    </source>
</reference>
<evidence type="ECO:0000313" key="1">
    <source>
        <dbReference type="EMBL" id="PXY43311.1"/>
    </source>
</evidence>
<evidence type="ECO:0000313" key="2">
    <source>
        <dbReference type="Proteomes" id="UP000247681"/>
    </source>
</evidence>
<dbReference type="EMBL" id="QJHL01000007">
    <property type="protein sequence ID" value="PXY43311.1"/>
    <property type="molecule type" value="Genomic_DNA"/>
</dbReference>
<name>A0A2V4BWC7_9FLAO</name>
<dbReference type="Proteomes" id="UP000247681">
    <property type="component" value="Unassembled WGS sequence"/>
</dbReference>
<keyword evidence="2" id="KW-1185">Reference proteome</keyword>
<dbReference type="OrthoDB" id="1364329at2"/>
<sequence length="164" mass="18867">MKKRIKSYSCFLSFAIKTTGILLLLVFTANCSKKEPEFTVKGPPSITKDIKVNIEMIKDHRITIVTAYYKGKSYEIDNQDVLRYKIYLSYQDKYFNSIETDNLHYKLKGKPINEITIVKKGNTVIATYIGNKEISNGAGIVLIPENIFFGQAVEKQKFITFYKK</sequence>
<organism evidence="1 2">
    <name type="scientific">Flavobacterium hydrophilum</name>
    <dbReference type="NCBI Taxonomy" id="2211445"/>
    <lineage>
        <taxon>Bacteria</taxon>
        <taxon>Pseudomonadati</taxon>
        <taxon>Bacteroidota</taxon>
        <taxon>Flavobacteriia</taxon>
        <taxon>Flavobacteriales</taxon>
        <taxon>Flavobacteriaceae</taxon>
        <taxon>Flavobacterium</taxon>
    </lineage>
</organism>
<comment type="caution">
    <text evidence="1">The sequence shown here is derived from an EMBL/GenBank/DDBJ whole genome shotgun (WGS) entry which is preliminary data.</text>
</comment>
<gene>
    <name evidence="1" type="ORF">DMB68_21790</name>
</gene>
<proteinExistence type="predicted"/>